<reference evidence="2 3" key="1">
    <citation type="submission" date="2023-09" db="EMBL/GenBank/DDBJ databases">
        <title>Xinfangfangia sedmenti sp. nov., isolated the sedment.</title>
        <authorList>
            <person name="Xu L."/>
        </authorList>
    </citation>
    <scope>NUCLEOTIDE SEQUENCE [LARGE SCALE GENOMIC DNA]</scope>
    <source>
        <strain evidence="2 3">LG-4</strain>
    </source>
</reference>
<accession>A0ABU1F530</accession>
<keyword evidence="1" id="KW-1133">Transmembrane helix</keyword>
<dbReference type="Proteomes" id="UP001247754">
    <property type="component" value="Unassembled WGS sequence"/>
</dbReference>
<dbReference type="InterPro" id="IPR018919">
    <property type="entry name" value="DUF2484"/>
</dbReference>
<dbReference type="RefSeq" id="WP_310456232.1">
    <property type="nucleotide sequence ID" value="NZ_JAVKPH010000004.1"/>
</dbReference>
<feature type="transmembrane region" description="Helical" evidence="1">
    <location>
        <begin position="6"/>
        <end position="27"/>
    </location>
</feature>
<keyword evidence="3" id="KW-1185">Reference proteome</keyword>
<gene>
    <name evidence="2" type="ORF">RGD00_05190</name>
</gene>
<evidence type="ECO:0000313" key="3">
    <source>
        <dbReference type="Proteomes" id="UP001247754"/>
    </source>
</evidence>
<keyword evidence="1" id="KW-0472">Membrane</keyword>
<keyword evidence="1" id="KW-0812">Transmembrane</keyword>
<feature type="transmembrane region" description="Helical" evidence="1">
    <location>
        <begin position="57"/>
        <end position="77"/>
    </location>
</feature>
<proteinExistence type="predicted"/>
<protein>
    <submittedName>
        <fullName evidence="2">DUF2484 family protein</fullName>
    </submittedName>
</protein>
<evidence type="ECO:0000313" key="2">
    <source>
        <dbReference type="EMBL" id="MDR5651985.1"/>
    </source>
</evidence>
<organism evidence="2 3">
    <name type="scientific">Ruixingdingia sedimenti</name>
    <dbReference type="NCBI Taxonomy" id="3073604"/>
    <lineage>
        <taxon>Bacteria</taxon>
        <taxon>Pseudomonadati</taxon>
        <taxon>Pseudomonadota</taxon>
        <taxon>Alphaproteobacteria</taxon>
        <taxon>Rhodobacterales</taxon>
        <taxon>Paracoccaceae</taxon>
        <taxon>Ruixingdingia</taxon>
    </lineage>
</organism>
<dbReference type="EMBL" id="JAVKPH010000004">
    <property type="protein sequence ID" value="MDR5651985.1"/>
    <property type="molecule type" value="Genomic_DNA"/>
</dbReference>
<dbReference type="Pfam" id="PF10658">
    <property type="entry name" value="DUF2484"/>
    <property type="match status" value="1"/>
</dbReference>
<evidence type="ECO:0000256" key="1">
    <source>
        <dbReference type="SAM" id="Phobius"/>
    </source>
</evidence>
<feature type="transmembrane region" description="Helical" evidence="1">
    <location>
        <begin position="34"/>
        <end position="51"/>
    </location>
</feature>
<name>A0ABU1F530_9RHOB</name>
<comment type="caution">
    <text evidence="2">The sequence shown here is derived from an EMBL/GenBank/DDBJ whole genome shotgun (WGS) entry which is preliminary data.</text>
</comment>
<sequence>MIVAGLPVCFWLGAAWILAAAAVPFLPESRRRQVALVLAVIAVPLAGLITWRHGPVWGLGGLVAATIALGLPLRHALR</sequence>